<gene>
    <name evidence="2" type="ORF">FWILDA_LOCUS6450</name>
</gene>
<dbReference type="EMBL" id="CAMKVN010001168">
    <property type="protein sequence ID" value="CAI2174156.1"/>
    <property type="molecule type" value="Genomic_DNA"/>
</dbReference>
<dbReference type="Gene3D" id="3.30.710.10">
    <property type="entry name" value="Potassium Channel Kv1.1, Chain A"/>
    <property type="match status" value="1"/>
</dbReference>
<evidence type="ECO:0000313" key="3">
    <source>
        <dbReference type="Proteomes" id="UP001153678"/>
    </source>
</evidence>
<organism evidence="2 3">
    <name type="scientific">Funneliformis geosporum</name>
    <dbReference type="NCBI Taxonomy" id="1117311"/>
    <lineage>
        <taxon>Eukaryota</taxon>
        <taxon>Fungi</taxon>
        <taxon>Fungi incertae sedis</taxon>
        <taxon>Mucoromycota</taxon>
        <taxon>Glomeromycotina</taxon>
        <taxon>Glomeromycetes</taxon>
        <taxon>Glomerales</taxon>
        <taxon>Glomeraceae</taxon>
        <taxon>Funneliformis</taxon>
    </lineage>
</organism>
<dbReference type="SMART" id="SM00225">
    <property type="entry name" value="BTB"/>
    <property type="match status" value="1"/>
</dbReference>
<comment type="caution">
    <text evidence="2">The sequence shown here is derived from an EMBL/GenBank/DDBJ whole genome shotgun (WGS) entry which is preliminary data.</text>
</comment>
<dbReference type="Pfam" id="PF02214">
    <property type="entry name" value="BTB_2"/>
    <property type="match status" value="1"/>
</dbReference>
<dbReference type="InterPro" id="IPR011333">
    <property type="entry name" value="SKP1/BTB/POZ_sf"/>
</dbReference>
<protein>
    <submittedName>
        <fullName evidence="2">8411_t:CDS:1</fullName>
    </submittedName>
</protein>
<dbReference type="GO" id="GO:0051260">
    <property type="term" value="P:protein homooligomerization"/>
    <property type="evidence" value="ECO:0007669"/>
    <property type="project" value="InterPro"/>
</dbReference>
<evidence type="ECO:0000313" key="2">
    <source>
        <dbReference type="EMBL" id="CAI2174156.1"/>
    </source>
</evidence>
<dbReference type="AlphaFoldDB" id="A0A9W4SLY9"/>
<dbReference type="Proteomes" id="UP001153678">
    <property type="component" value="Unassembled WGS sequence"/>
</dbReference>
<name>A0A9W4SLY9_9GLOM</name>
<dbReference type="PANTHER" id="PTHR14499:SF136">
    <property type="entry name" value="GH08630P"/>
    <property type="match status" value="1"/>
</dbReference>
<dbReference type="PANTHER" id="PTHR14499">
    <property type="entry name" value="POTASSIUM CHANNEL TETRAMERIZATION DOMAIN-CONTAINING"/>
    <property type="match status" value="1"/>
</dbReference>
<dbReference type="OrthoDB" id="2414723at2759"/>
<dbReference type="InterPro" id="IPR000210">
    <property type="entry name" value="BTB/POZ_dom"/>
</dbReference>
<keyword evidence="3" id="KW-1185">Reference proteome</keyword>
<proteinExistence type="predicted"/>
<accession>A0A9W4SLY9</accession>
<dbReference type="InterPro" id="IPR003131">
    <property type="entry name" value="T1-type_BTB"/>
</dbReference>
<feature type="domain" description="BTB" evidence="1">
    <location>
        <begin position="19"/>
        <end position="127"/>
    </location>
</feature>
<sequence length="261" mass="30393">MSNSNQMEIDGKITHSCEKTIILNIGGIKYETFASTLTAHPTTYLGNLFEIHRSSLNATKGNEYFFDRNGYAFRYILEWYRTGKILLSIGTDDSKKAYITREELMEELEYFQIPMENLKDRYDKNFINNATLIHRLAAEKVDEFISALEELIREAMSQFLSFIELRFYKKNRYMKEFWAKSESIGVACLSKIMKPFSDVAFSILKKFGKEIGDYLEKNIVGIAWKYEICDSGDKEFCTINITIQDEYSKPAILSYTRLAKK</sequence>
<reference evidence="2" key="1">
    <citation type="submission" date="2022-08" db="EMBL/GenBank/DDBJ databases">
        <authorList>
            <person name="Kallberg Y."/>
            <person name="Tangrot J."/>
            <person name="Rosling A."/>
        </authorList>
    </citation>
    <scope>NUCLEOTIDE SEQUENCE</scope>
    <source>
        <strain evidence="2">Wild A</strain>
    </source>
</reference>
<dbReference type="CDD" id="cd18316">
    <property type="entry name" value="BTB_POZ_KCTD-like"/>
    <property type="match status" value="1"/>
</dbReference>
<evidence type="ECO:0000259" key="1">
    <source>
        <dbReference type="SMART" id="SM00225"/>
    </source>
</evidence>
<dbReference type="SUPFAM" id="SSF54695">
    <property type="entry name" value="POZ domain"/>
    <property type="match status" value="1"/>
</dbReference>